<feature type="transmembrane region" description="Helical" evidence="1">
    <location>
        <begin position="243"/>
        <end position="261"/>
    </location>
</feature>
<sequence length="361" mass="39867">MTESDATPEQILDLERFTPAETALYRWSPLGFWGTTLAVFAVSFGSFALIAEITGRPHLGYVNAAGAWQLNTVSWIGFVLSMILTTGVALTQIGRRRWETERANLLAAMDTQGRAAANALCDGVPVSWRRYYWLLTVFGFIGGLIFNIIMTDAEAVTPLEYIQSIGLWFLVFSPWLYAVGMRAGLSLAREGREMRKLIDRHVVIDLYHLERLDIFGRIGLAASGSWLVMAGVLLLFIADPRQAWIAVPAIGLAVLGGVVALTNAVRPIQRKVHAAKAAELAEVHRHMAQARERAFAGDDAAASALAGLTDYEVWVERRPEWPISTSVTLRFSLYILIPILPILGSYLFEKFADRILSGGVF</sequence>
<feature type="transmembrane region" description="Helical" evidence="1">
    <location>
        <begin position="214"/>
        <end position="237"/>
    </location>
</feature>
<evidence type="ECO:0000313" key="2">
    <source>
        <dbReference type="EMBL" id="SDM19231.1"/>
    </source>
</evidence>
<dbReference type="AlphaFoldDB" id="A0A1G9R7X2"/>
<gene>
    <name evidence="2" type="ORF">SAMN04488568_106101</name>
</gene>
<dbReference type="OrthoDB" id="7628672at2"/>
<keyword evidence="3" id="KW-1185">Reference proteome</keyword>
<keyword evidence="1" id="KW-0472">Membrane</keyword>
<keyword evidence="1" id="KW-1133">Transmembrane helix</keyword>
<proteinExistence type="predicted"/>
<feature type="transmembrane region" description="Helical" evidence="1">
    <location>
        <begin position="327"/>
        <end position="348"/>
    </location>
</feature>
<feature type="transmembrane region" description="Helical" evidence="1">
    <location>
        <begin position="30"/>
        <end position="53"/>
    </location>
</feature>
<dbReference type="RefSeq" id="WP_091768959.1">
    <property type="nucleotide sequence ID" value="NZ_FNHG01000006.1"/>
</dbReference>
<organism evidence="2 3">
    <name type="scientific">Maricaulis salignorans</name>
    <dbReference type="NCBI Taxonomy" id="144026"/>
    <lineage>
        <taxon>Bacteria</taxon>
        <taxon>Pseudomonadati</taxon>
        <taxon>Pseudomonadota</taxon>
        <taxon>Alphaproteobacteria</taxon>
        <taxon>Maricaulales</taxon>
        <taxon>Maricaulaceae</taxon>
        <taxon>Maricaulis</taxon>
    </lineage>
</organism>
<evidence type="ECO:0000313" key="3">
    <source>
        <dbReference type="Proteomes" id="UP000199759"/>
    </source>
</evidence>
<keyword evidence="1" id="KW-0812">Transmembrane</keyword>
<dbReference type="EMBL" id="FNHG01000006">
    <property type="protein sequence ID" value="SDM19231.1"/>
    <property type="molecule type" value="Genomic_DNA"/>
</dbReference>
<feature type="transmembrane region" description="Helical" evidence="1">
    <location>
        <begin position="161"/>
        <end position="185"/>
    </location>
</feature>
<evidence type="ECO:0000256" key="1">
    <source>
        <dbReference type="SAM" id="Phobius"/>
    </source>
</evidence>
<accession>A0A1G9R7X2</accession>
<protein>
    <submittedName>
        <fullName evidence="2">Uncharacterized protein</fullName>
    </submittedName>
</protein>
<feature type="transmembrane region" description="Helical" evidence="1">
    <location>
        <begin position="73"/>
        <end position="93"/>
    </location>
</feature>
<name>A0A1G9R7X2_9PROT</name>
<feature type="transmembrane region" description="Helical" evidence="1">
    <location>
        <begin position="131"/>
        <end position="149"/>
    </location>
</feature>
<dbReference type="STRING" id="144026.SAMN04488568_106101"/>
<dbReference type="Proteomes" id="UP000199759">
    <property type="component" value="Unassembled WGS sequence"/>
</dbReference>
<reference evidence="2 3" key="1">
    <citation type="submission" date="2016-10" db="EMBL/GenBank/DDBJ databases">
        <authorList>
            <person name="de Groot N.N."/>
        </authorList>
    </citation>
    <scope>NUCLEOTIDE SEQUENCE [LARGE SCALE GENOMIC DNA]</scope>
    <source>
        <strain evidence="2 3">DSM 16077</strain>
    </source>
</reference>